<evidence type="ECO:0000256" key="5">
    <source>
        <dbReference type="ARBA" id="ARBA00022679"/>
    </source>
</evidence>
<dbReference type="SMART" id="SM00911">
    <property type="entry name" value="HWE_HK"/>
    <property type="match status" value="1"/>
</dbReference>
<evidence type="ECO:0000313" key="15">
    <source>
        <dbReference type="EMBL" id="MBS3849389.1"/>
    </source>
</evidence>
<dbReference type="Gene3D" id="1.20.120.620">
    <property type="entry name" value="Backbone structure of the membrane domain of e. Coli histidine kinase receptor kdpd"/>
    <property type="match status" value="1"/>
</dbReference>
<sequence>MSDKSRFTTALQTIVTRNRSPLFRWSLSLGLCVVAFALRYGLSDALPPGFPYLTFFPAVIVTTLLAGLWPGVVSAVLCGLASWFFFIAPANSFALNAGATTALLFYAFIVSVDIVIIHGITVTAQHLKAERESMARLAHSLQRSNLALAERESEQQVLSQEIGHRLKNQLALIQAIVSQTLRSKNDLPGISKTLTERIGVLADAQDMLIAGSAGHASVADIVQKIAALHGNEGQRRIVADGPAIKLSSKPTLTLSMILHELATNATKYGALASVDGVVNINWSVESRQGVEAFVIKWVEQGGPAVEQPQDKGFGSRLVRAGLPSSGSEVIMDFRPEGLVCTISADLAGMQSEQIG</sequence>
<reference evidence="15" key="1">
    <citation type="submission" date="2021-04" db="EMBL/GenBank/DDBJ databases">
        <title>Devosia litorisediminis sp. nov., isolated from a sand dune.</title>
        <authorList>
            <person name="Park S."/>
            <person name="Yoon J.-H."/>
        </authorList>
    </citation>
    <scope>NUCLEOTIDE SEQUENCE</scope>
    <source>
        <strain evidence="15">BSSL-BM10</strain>
    </source>
</reference>
<dbReference type="AlphaFoldDB" id="A0A942EBL6"/>
<name>A0A942EBL6_9HYPH</name>
<keyword evidence="16" id="KW-1185">Reference proteome</keyword>
<comment type="catalytic activity">
    <reaction evidence="1">
        <text>ATP + protein L-histidine = ADP + protein N-phospho-L-histidine.</text>
        <dbReference type="EC" id="2.7.13.3"/>
    </reaction>
</comment>
<keyword evidence="10 13" id="KW-1133">Transmembrane helix</keyword>
<keyword evidence="6 13" id="KW-0812">Transmembrane</keyword>
<dbReference type="InterPro" id="IPR036890">
    <property type="entry name" value="HATPase_C_sf"/>
</dbReference>
<comment type="subcellular location">
    <subcellularLocation>
        <location evidence="2">Membrane</location>
        <topology evidence="2">Multi-pass membrane protein</topology>
    </subcellularLocation>
</comment>
<dbReference type="GO" id="GO:0000160">
    <property type="term" value="P:phosphorelay signal transduction system"/>
    <property type="evidence" value="ECO:0007669"/>
    <property type="project" value="UniProtKB-KW"/>
</dbReference>
<evidence type="ECO:0000256" key="8">
    <source>
        <dbReference type="ARBA" id="ARBA00022777"/>
    </source>
</evidence>
<feature type="transmembrane region" description="Helical" evidence="13">
    <location>
        <begin position="21"/>
        <end position="38"/>
    </location>
</feature>
<keyword evidence="4" id="KW-0597">Phosphoprotein</keyword>
<evidence type="ECO:0000256" key="1">
    <source>
        <dbReference type="ARBA" id="ARBA00000085"/>
    </source>
</evidence>
<evidence type="ECO:0000256" key="10">
    <source>
        <dbReference type="ARBA" id="ARBA00022989"/>
    </source>
</evidence>
<evidence type="ECO:0000256" key="2">
    <source>
        <dbReference type="ARBA" id="ARBA00004141"/>
    </source>
</evidence>
<feature type="transmembrane region" description="Helical" evidence="13">
    <location>
        <begin position="50"/>
        <end position="69"/>
    </location>
</feature>
<evidence type="ECO:0000256" key="4">
    <source>
        <dbReference type="ARBA" id="ARBA00022553"/>
    </source>
</evidence>
<keyword evidence="9" id="KW-0067">ATP-binding</keyword>
<keyword evidence="7" id="KW-0547">Nucleotide-binding</keyword>
<dbReference type="PANTHER" id="PTHR41523">
    <property type="entry name" value="TWO-COMPONENT SYSTEM SENSOR PROTEIN"/>
    <property type="match status" value="1"/>
</dbReference>
<evidence type="ECO:0000256" key="7">
    <source>
        <dbReference type="ARBA" id="ARBA00022741"/>
    </source>
</evidence>
<dbReference type="InterPro" id="IPR038318">
    <property type="entry name" value="KdpD_sf"/>
</dbReference>
<dbReference type="InterPro" id="IPR011102">
    <property type="entry name" value="Sig_transdc_His_kinase_HWE"/>
</dbReference>
<dbReference type="Gene3D" id="3.30.565.10">
    <property type="entry name" value="Histidine kinase-like ATPase, C-terminal domain"/>
    <property type="match status" value="1"/>
</dbReference>
<protein>
    <recommendedName>
        <fullName evidence="3">histidine kinase</fullName>
        <ecNumber evidence="3">2.7.13.3</ecNumber>
    </recommendedName>
</protein>
<evidence type="ECO:0000259" key="14">
    <source>
        <dbReference type="SMART" id="SM00911"/>
    </source>
</evidence>
<keyword evidence="11" id="KW-0902">Two-component regulatory system</keyword>
<dbReference type="GO" id="GO:0005524">
    <property type="term" value="F:ATP binding"/>
    <property type="evidence" value="ECO:0007669"/>
    <property type="project" value="UniProtKB-KW"/>
</dbReference>
<evidence type="ECO:0000256" key="13">
    <source>
        <dbReference type="SAM" id="Phobius"/>
    </source>
</evidence>
<dbReference type="GO" id="GO:0016020">
    <property type="term" value="C:membrane"/>
    <property type="evidence" value="ECO:0007669"/>
    <property type="project" value="UniProtKB-SubCell"/>
</dbReference>
<evidence type="ECO:0000256" key="12">
    <source>
        <dbReference type="ARBA" id="ARBA00023136"/>
    </source>
</evidence>
<proteinExistence type="predicted"/>
<keyword evidence="12 13" id="KW-0472">Membrane</keyword>
<comment type="caution">
    <text evidence="15">The sequence shown here is derived from an EMBL/GenBank/DDBJ whole genome shotgun (WGS) entry which is preliminary data.</text>
</comment>
<dbReference type="PANTHER" id="PTHR41523:SF7">
    <property type="entry name" value="HISTIDINE KINASE"/>
    <property type="match status" value="1"/>
</dbReference>
<evidence type="ECO:0000256" key="11">
    <source>
        <dbReference type="ARBA" id="ARBA00023012"/>
    </source>
</evidence>
<evidence type="ECO:0000256" key="6">
    <source>
        <dbReference type="ARBA" id="ARBA00022692"/>
    </source>
</evidence>
<dbReference type="InterPro" id="IPR025201">
    <property type="entry name" value="KdpD_TM"/>
</dbReference>
<accession>A0A942EBL6</accession>
<dbReference type="Pfam" id="PF07536">
    <property type="entry name" value="HWE_HK"/>
    <property type="match status" value="1"/>
</dbReference>
<gene>
    <name evidence="15" type="ORF">KD146_11840</name>
</gene>
<evidence type="ECO:0000313" key="16">
    <source>
        <dbReference type="Proteomes" id="UP000678281"/>
    </source>
</evidence>
<feature type="domain" description="Signal transduction histidine kinase HWE region" evidence="14">
    <location>
        <begin position="161"/>
        <end position="243"/>
    </location>
</feature>
<dbReference type="EC" id="2.7.13.3" evidence="3"/>
<feature type="transmembrane region" description="Helical" evidence="13">
    <location>
        <begin position="103"/>
        <end position="124"/>
    </location>
</feature>
<organism evidence="15 16">
    <name type="scientific">Devosia litorisediminis</name>
    <dbReference type="NCBI Taxonomy" id="2829817"/>
    <lineage>
        <taxon>Bacteria</taxon>
        <taxon>Pseudomonadati</taxon>
        <taxon>Pseudomonadota</taxon>
        <taxon>Alphaproteobacteria</taxon>
        <taxon>Hyphomicrobiales</taxon>
        <taxon>Devosiaceae</taxon>
        <taxon>Devosia</taxon>
    </lineage>
</organism>
<dbReference type="Proteomes" id="UP000678281">
    <property type="component" value="Unassembled WGS sequence"/>
</dbReference>
<evidence type="ECO:0000256" key="3">
    <source>
        <dbReference type="ARBA" id="ARBA00012438"/>
    </source>
</evidence>
<keyword evidence="8" id="KW-0418">Kinase</keyword>
<dbReference type="RefSeq" id="WP_212658867.1">
    <property type="nucleotide sequence ID" value="NZ_JAGXTP010000001.1"/>
</dbReference>
<dbReference type="GO" id="GO:0004673">
    <property type="term" value="F:protein histidine kinase activity"/>
    <property type="evidence" value="ECO:0007669"/>
    <property type="project" value="UniProtKB-EC"/>
</dbReference>
<dbReference type="EMBL" id="JAGXTP010000001">
    <property type="protein sequence ID" value="MBS3849389.1"/>
    <property type="molecule type" value="Genomic_DNA"/>
</dbReference>
<keyword evidence="5" id="KW-0808">Transferase</keyword>
<evidence type="ECO:0000256" key="9">
    <source>
        <dbReference type="ARBA" id="ARBA00022840"/>
    </source>
</evidence>
<dbReference type="Pfam" id="PF13493">
    <property type="entry name" value="DUF4118"/>
    <property type="match status" value="1"/>
</dbReference>